<reference evidence="2 3" key="1">
    <citation type="journal article" date="2023" name="Nat. Commun.">
        <title>Origin of minicircular mitochondrial genomes in red algae.</title>
        <authorList>
            <person name="Lee Y."/>
            <person name="Cho C.H."/>
            <person name="Lee Y.M."/>
            <person name="Park S.I."/>
            <person name="Yang J.H."/>
            <person name="West J.A."/>
            <person name="Bhattacharya D."/>
            <person name="Yoon H.S."/>
        </authorList>
    </citation>
    <scope>NUCLEOTIDE SEQUENCE [LARGE SCALE GENOMIC DNA]</scope>
    <source>
        <strain evidence="2 3">CCMP1338</strain>
        <tissue evidence="2">Whole cell</tissue>
    </source>
</reference>
<protein>
    <recommendedName>
        <fullName evidence="4">DNA endonuclease activator Ctp1 C-terminal domain-containing protein</fullName>
    </recommendedName>
</protein>
<gene>
    <name evidence="2" type="ORF">NDN08_005492</name>
</gene>
<keyword evidence="3" id="KW-1185">Reference proteome</keyword>
<evidence type="ECO:0000313" key="3">
    <source>
        <dbReference type="Proteomes" id="UP001157974"/>
    </source>
</evidence>
<dbReference type="AlphaFoldDB" id="A0AAV8V4U7"/>
<name>A0AAV8V4U7_9RHOD</name>
<feature type="region of interest" description="Disordered" evidence="1">
    <location>
        <begin position="255"/>
        <end position="297"/>
    </location>
</feature>
<feature type="compositionally biased region" description="Basic and acidic residues" evidence="1">
    <location>
        <begin position="283"/>
        <end position="292"/>
    </location>
</feature>
<feature type="compositionally biased region" description="Polar residues" evidence="1">
    <location>
        <begin position="191"/>
        <end position="200"/>
    </location>
</feature>
<comment type="caution">
    <text evidence="2">The sequence shown here is derived from an EMBL/GenBank/DDBJ whole genome shotgun (WGS) entry which is preliminary data.</text>
</comment>
<feature type="region of interest" description="Disordered" evidence="1">
    <location>
        <begin position="140"/>
        <end position="211"/>
    </location>
</feature>
<organism evidence="2 3">
    <name type="scientific">Rhodosorus marinus</name>
    <dbReference type="NCBI Taxonomy" id="101924"/>
    <lineage>
        <taxon>Eukaryota</taxon>
        <taxon>Rhodophyta</taxon>
        <taxon>Stylonematophyceae</taxon>
        <taxon>Stylonematales</taxon>
        <taxon>Stylonemataceae</taxon>
        <taxon>Rhodosorus</taxon>
    </lineage>
</organism>
<proteinExistence type="predicted"/>
<dbReference type="Proteomes" id="UP001157974">
    <property type="component" value="Unassembled WGS sequence"/>
</dbReference>
<feature type="compositionally biased region" description="Polar residues" evidence="1">
    <location>
        <begin position="82"/>
        <end position="95"/>
    </location>
</feature>
<feature type="region of interest" description="Disordered" evidence="1">
    <location>
        <begin position="73"/>
        <end position="127"/>
    </location>
</feature>
<evidence type="ECO:0000256" key="1">
    <source>
        <dbReference type="SAM" id="MobiDB-lite"/>
    </source>
</evidence>
<sequence length="374" mass="41951">MTMLFEDHEGQPHVPFSVSQVLKLLAERDRKLRKVRSLEGKYSREYLEKIVMVLVEDIESIRREVDVLKTRRRSNKPGKLATDTSPAQIQPSADNGSDVDGEGNREILQPFQPGSWYADESTPAPRKRRRFSYAELNSELPIDSATETPSFEGGVSDRSGGLNGNEDVLREGTAQEDDEGVELEHSDPDQEQGQILTNTTDDAKALKVSAPVKEPPFMQEIEKREDILDVWCPPKLRPPISQQVTAQVEGKETTYPAAGKSMERGVGLSQNRGASTPKRRKDKTPIEEDSKRNPAVRGDGFVANAVVRKPSEREALIGSDCRECRENWKFLSAFGKGTSNIKQVCSKHRYQHARPMTPDHWNAVSFTETRTQPP</sequence>
<accession>A0AAV8V4U7</accession>
<evidence type="ECO:0008006" key="4">
    <source>
        <dbReference type="Google" id="ProtNLM"/>
    </source>
</evidence>
<evidence type="ECO:0000313" key="2">
    <source>
        <dbReference type="EMBL" id="KAJ8908787.1"/>
    </source>
</evidence>
<dbReference type="EMBL" id="JAMWBK010000001">
    <property type="protein sequence ID" value="KAJ8908787.1"/>
    <property type="molecule type" value="Genomic_DNA"/>
</dbReference>